<dbReference type="Gene3D" id="3.90.550.10">
    <property type="entry name" value="Spore Coat Polysaccharide Biosynthesis Protein SpsA, Chain A"/>
    <property type="match status" value="1"/>
</dbReference>
<evidence type="ECO:0000259" key="6">
    <source>
        <dbReference type="Pfam" id="PF00535"/>
    </source>
</evidence>
<dbReference type="RefSeq" id="WP_269560675.1">
    <property type="nucleotide sequence ID" value="NZ_CP114767.1"/>
</dbReference>
<keyword evidence="2" id="KW-1003">Cell membrane</keyword>
<keyword evidence="4 7" id="KW-0808">Transferase</keyword>
<gene>
    <name evidence="7" type="ORF">O3303_03470</name>
</gene>
<protein>
    <submittedName>
        <fullName evidence="7">Glycosyltransferase</fullName>
        <ecNumber evidence="7">2.4.-.-</ecNumber>
    </submittedName>
</protein>
<dbReference type="PANTHER" id="PTHR43646">
    <property type="entry name" value="GLYCOSYLTRANSFERASE"/>
    <property type="match status" value="1"/>
</dbReference>
<dbReference type="EMBL" id="CP114767">
    <property type="protein sequence ID" value="WBA42624.1"/>
    <property type="molecule type" value="Genomic_DNA"/>
</dbReference>
<evidence type="ECO:0000313" key="8">
    <source>
        <dbReference type="Proteomes" id="UP001211005"/>
    </source>
</evidence>
<evidence type="ECO:0000313" key="7">
    <source>
        <dbReference type="EMBL" id="WBA42624.1"/>
    </source>
</evidence>
<evidence type="ECO:0000256" key="1">
    <source>
        <dbReference type="ARBA" id="ARBA00004236"/>
    </source>
</evidence>
<dbReference type="PANTHER" id="PTHR43646:SF2">
    <property type="entry name" value="GLYCOSYLTRANSFERASE 2-LIKE DOMAIN-CONTAINING PROTEIN"/>
    <property type="match status" value="1"/>
</dbReference>
<dbReference type="EC" id="2.4.-.-" evidence="7"/>
<evidence type="ECO:0000256" key="5">
    <source>
        <dbReference type="ARBA" id="ARBA00023136"/>
    </source>
</evidence>
<name>A0ABY7LSP8_9BACT</name>
<keyword evidence="3 7" id="KW-0328">Glycosyltransferase</keyword>
<organism evidence="7 8">
    <name type="scientific">Hymenobacter canadensis</name>
    <dbReference type="NCBI Taxonomy" id="2999067"/>
    <lineage>
        <taxon>Bacteria</taxon>
        <taxon>Pseudomonadati</taxon>
        <taxon>Bacteroidota</taxon>
        <taxon>Cytophagia</taxon>
        <taxon>Cytophagales</taxon>
        <taxon>Hymenobacteraceae</taxon>
        <taxon>Hymenobacter</taxon>
    </lineage>
</organism>
<dbReference type="GO" id="GO:0016757">
    <property type="term" value="F:glycosyltransferase activity"/>
    <property type="evidence" value="ECO:0007669"/>
    <property type="project" value="UniProtKB-KW"/>
</dbReference>
<dbReference type="Pfam" id="PF00535">
    <property type="entry name" value="Glycos_transf_2"/>
    <property type="match status" value="1"/>
</dbReference>
<accession>A0ABY7LSP8</accession>
<comment type="subcellular location">
    <subcellularLocation>
        <location evidence="1">Cell membrane</location>
    </subcellularLocation>
</comment>
<keyword evidence="8" id="KW-1185">Reference proteome</keyword>
<proteinExistence type="predicted"/>
<evidence type="ECO:0000256" key="3">
    <source>
        <dbReference type="ARBA" id="ARBA00022676"/>
    </source>
</evidence>
<feature type="domain" description="Glycosyltransferase 2-like" evidence="6">
    <location>
        <begin position="7"/>
        <end position="110"/>
    </location>
</feature>
<dbReference type="InterPro" id="IPR001173">
    <property type="entry name" value="Glyco_trans_2-like"/>
</dbReference>
<sequence length="298" mass="33234">MNPPGLSVLIPVYNRDVTPLVRALLAQAADWGGPVEIHCLDDASAPQYRRLNQALAALPGVCYQELPRNVGRAAIRNQLAAAAAHEWLLLLDNDSLLPDGQFLARYAAARLLAPVLVGGTTYEALPPVEPELYLRWLYGRRREARPAALRQRAPHGQLTLNNMLVQATVFRRFGLDETLTRYGHEDTKFGWLLRQAGTSVHHLDNPVLHDGLEPAALFLSKTHDAVRNLARLYHAEGLGADTKLLKAALQLRRWGLGEAVRVAFALRQQQVRQNLLSGQPSLRQLDAIKLYWLLTELK</sequence>
<dbReference type="InterPro" id="IPR029044">
    <property type="entry name" value="Nucleotide-diphossugar_trans"/>
</dbReference>
<keyword evidence="5" id="KW-0472">Membrane</keyword>
<evidence type="ECO:0000256" key="2">
    <source>
        <dbReference type="ARBA" id="ARBA00022475"/>
    </source>
</evidence>
<reference evidence="7 8" key="1">
    <citation type="submission" date="2022-12" db="EMBL/GenBank/DDBJ databases">
        <title>Hymenobacter canadensis sp. nov. isolated from lake water of the Cambridge Bay, Canada.</title>
        <authorList>
            <person name="Kim W.H."/>
            <person name="Lee Y.M."/>
        </authorList>
    </citation>
    <scope>NUCLEOTIDE SEQUENCE [LARGE SCALE GENOMIC DNA]</scope>
    <source>
        <strain evidence="7 8">PAMC 29467</strain>
    </source>
</reference>
<dbReference type="SUPFAM" id="SSF53448">
    <property type="entry name" value="Nucleotide-diphospho-sugar transferases"/>
    <property type="match status" value="1"/>
</dbReference>
<dbReference type="Proteomes" id="UP001211005">
    <property type="component" value="Chromosome"/>
</dbReference>
<evidence type="ECO:0000256" key="4">
    <source>
        <dbReference type="ARBA" id="ARBA00022679"/>
    </source>
</evidence>